<evidence type="ECO:0000256" key="17">
    <source>
        <dbReference type="ARBA" id="ARBA00078074"/>
    </source>
</evidence>
<sequence length="485" mass="51888">MDRNLAALEPALVWKHFAEIVRIPRPSHHEEAIRRYVLEFARGLGLEAREDEAHNVYVRKPASKGMENRKGVILQAHLDMVPQKNNDKTFDFEKDPIDAYADGGWVTADGTTLGADNGIGVASILAVLEDDTLAHGPLEALFTATEETGMDGAFGLRPGVLQGEILLNLDSEEEGELYVGCAGGLDANTTFRYAEEPTPAAGYVAAKISVRGLKGGHSGIQIVCQRANANKLLFRLLNAAPCPLLLCSVDGGGLRNAIPREAEAVVLLPEADYDAFAGAVAAYEKTVREEFEGIEENISVTVGKCARPAGMLPRDVAVKVIRAVAGCPDGVQRMSLSMPGLVQTSGNLARVVSDGSTVKMQCLLRSSVRSEKEALGEAIAAVFALAGGETELTGAYDGWNPDMKSPILKAMTASYEALYGRKPAVTAIHAGLECGIIGGKYPGLDMISFGPTIRYPHSPDEKVEIASVGKFYDFLVHTLRNVPEK</sequence>
<keyword evidence="8" id="KW-0170">Cobalt</keyword>
<dbReference type="NCBIfam" id="TIGR01893">
    <property type="entry name" value="aa-his-dipept"/>
    <property type="match status" value="1"/>
</dbReference>
<keyword evidence="4" id="KW-0479">Metal-binding</keyword>
<dbReference type="InterPro" id="IPR001160">
    <property type="entry name" value="Peptidase_M20C"/>
</dbReference>
<evidence type="ECO:0000256" key="8">
    <source>
        <dbReference type="ARBA" id="ARBA00023285"/>
    </source>
</evidence>
<accession>A0A4Y1WY10</accession>
<dbReference type="GO" id="GO:0006508">
    <property type="term" value="P:proteolysis"/>
    <property type="evidence" value="ECO:0007669"/>
    <property type="project" value="UniProtKB-KW"/>
</dbReference>
<dbReference type="InterPro" id="IPR002933">
    <property type="entry name" value="Peptidase_M20"/>
</dbReference>
<evidence type="ECO:0000256" key="2">
    <source>
        <dbReference type="ARBA" id="ARBA00001947"/>
    </source>
</evidence>
<keyword evidence="6" id="KW-0862">Zinc</keyword>
<keyword evidence="3" id="KW-0645">Protease</keyword>
<evidence type="ECO:0000256" key="16">
    <source>
        <dbReference type="ARBA" id="ARBA00077688"/>
    </source>
</evidence>
<evidence type="ECO:0000256" key="3">
    <source>
        <dbReference type="ARBA" id="ARBA00022670"/>
    </source>
</evidence>
<dbReference type="FunFam" id="3.40.630.10:FF:000015">
    <property type="entry name" value="Aminoacyl-histidine dipeptidase PepD"/>
    <property type="match status" value="1"/>
</dbReference>
<evidence type="ECO:0000256" key="6">
    <source>
        <dbReference type="ARBA" id="ARBA00022833"/>
    </source>
</evidence>
<dbReference type="KEGG" id="ada:A5CPEGH6_03030"/>
<dbReference type="GeneID" id="98672278"/>
<dbReference type="EC" id="3.4.13.18" evidence="10"/>
<dbReference type="Pfam" id="PF07687">
    <property type="entry name" value="M20_dimer"/>
    <property type="match status" value="1"/>
</dbReference>
<keyword evidence="5" id="KW-0378">Hydrolase</keyword>
<dbReference type="OrthoDB" id="9773892at2"/>
<dbReference type="SUPFAM" id="SSF53187">
    <property type="entry name" value="Zn-dependent exopeptidases"/>
    <property type="match status" value="1"/>
</dbReference>
<evidence type="ECO:0000256" key="9">
    <source>
        <dbReference type="ARBA" id="ARBA00036421"/>
    </source>
</evidence>
<evidence type="ECO:0000313" key="19">
    <source>
        <dbReference type="EMBL" id="BBL05665.1"/>
    </source>
</evidence>
<dbReference type="PRINTS" id="PR00934">
    <property type="entry name" value="XHISDIPTASE"/>
</dbReference>
<feature type="domain" description="Peptidase M20 dimerisation" evidence="18">
    <location>
        <begin position="209"/>
        <end position="292"/>
    </location>
</feature>
<dbReference type="PIRSF" id="PIRSF016599">
    <property type="entry name" value="Xaa-His_dipept"/>
    <property type="match status" value="1"/>
</dbReference>
<dbReference type="GO" id="GO:0046872">
    <property type="term" value="F:metal ion binding"/>
    <property type="evidence" value="ECO:0007669"/>
    <property type="project" value="UniProtKB-KW"/>
</dbReference>
<evidence type="ECO:0000256" key="12">
    <source>
        <dbReference type="ARBA" id="ARBA00061423"/>
    </source>
</evidence>
<gene>
    <name evidence="19" type="ORF">A5CPEGH6_03030</name>
</gene>
<dbReference type="GO" id="GO:0070573">
    <property type="term" value="F:metallodipeptidase activity"/>
    <property type="evidence" value="ECO:0007669"/>
    <property type="project" value="TreeGrafter"/>
</dbReference>
<dbReference type="EMBL" id="AP019736">
    <property type="protein sequence ID" value="BBL05665.1"/>
    <property type="molecule type" value="Genomic_DNA"/>
</dbReference>
<evidence type="ECO:0000256" key="15">
    <source>
        <dbReference type="ARBA" id="ARBA00076004"/>
    </source>
</evidence>
<keyword evidence="7" id="KW-0482">Metalloprotease</keyword>
<dbReference type="GO" id="GO:0005829">
    <property type="term" value="C:cytosol"/>
    <property type="evidence" value="ECO:0007669"/>
    <property type="project" value="TreeGrafter"/>
</dbReference>
<evidence type="ECO:0000256" key="5">
    <source>
        <dbReference type="ARBA" id="ARBA00022801"/>
    </source>
</evidence>
<dbReference type="AlphaFoldDB" id="A0A4Y1WY10"/>
<comment type="cofactor">
    <cofactor evidence="2">
        <name>Zn(2+)</name>
        <dbReference type="ChEBI" id="CHEBI:29105"/>
    </cofactor>
</comment>
<dbReference type="Gene3D" id="3.40.630.10">
    <property type="entry name" value="Zn peptidases"/>
    <property type="match status" value="2"/>
</dbReference>
<proteinExistence type="inferred from homology"/>
<evidence type="ECO:0000256" key="4">
    <source>
        <dbReference type="ARBA" id="ARBA00022723"/>
    </source>
</evidence>
<evidence type="ECO:0000256" key="10">
    <source>
        <dbReference type="ARBA" id="ARBA00038976"/>
    </source>
</evidence>
<evidence type="ECO:0000256" key="7">
    <source>
        <dbReference type="ARBA" id="ARBA00023049"/>
    </source>
</evidence>
<comment type="cofactor">
    <cofactor evidence="1">
        <name>Co(2+)</name>
        <dbReference type="ChEBI" id="CHEBI:48828"/>
    </cofactor>
</comment>
<dbReference type="InterPro" id="IPR011650">
    <property type="entry name" value="Peptidase_M20_dimer"/>
</dbReference>
<comment type="similarity">
    <text evidence="12">Belongs to the peptidase M20C family.</text>
</comment>
<evidence type="ECO:0000256" key="11">
    <source>
        <dbReference type="ARBA" id="ARBA00044252"/>
    </source>
</evidence>
<dbReference type="CDD" id="cd03890">
    <property type="entry name" value="M20_pepD"/>
    <property type="match status" value="1"/>
</dbReference>
<dbReference type="RefSeq" id="WP_141427605.1">
    <property type="nucleotide sequence ID" value="NZ_AP019736.1"/>
</dbReference>
<keyword evidence="20" id="KW-1185">Reference proteome</keyword>
<reference evidence="20" key="1">
    <citation type="submission" date="2019-06" db="EMBL/GenBank/DDBJ databases">
        <title>Alistipes onderdonkii subsp. vulgaris subsp. nov., Alistipes dispar sp. nov. and Alistipes communis sp. nov., isolated from human faeces, and creation of Alistipes onderdonkii subsp. onderdonkii subsp. nov.</title>
        <authorList>
            <person name="Sakamoto M."/>
            <person name="Ikeyama N."/>
            <person name="Ogata Y."/>
            <person name="Suda W."/>
            <person name="Iino T."/>
            <person name="Hattori M."/>
            <person name="Ohkuma M."/>
        </authorList>
    </citation>
    <scope>NUCLEOTIDE SEQUENCE [LARGE SCALE GENOMIC DNA]</scope>
    <source>
        <strain evidence="20">5CPEGH6</strain>
    </source>
</reference>
<organism evidence="19 20">
    <name type="scientific">Alistipes dispar</name>
    <dbReference type="NCBI Taxonomy" id="2585119"/>
    <lineage>
        <taxon>Bacteria</taxon>
        <taxon>Pseudomonadati</taxon>
        <taxon>Bacteroidota</taxon>
        <taxon>Bacteroidia</taxon>
        <taxon>Bacteroidales</taxon>
        <taxon>Rikenellaceae</taxon>
        <taxon>Alistipes</taxon>
    </lineage>
</organism>
<dbReference type="PANTHER" id="PTHR43501">
    <property type="entry name" value="CYTOSOL NON-SPECIFIC DIPEPTIDASE"/>
    <property type="match status" value="1"/>
</dbReference>
<dbReference type="Pfam" id="PF01546">
    <property type="entry name" value="Peptidase_M20"/>
    <property type="match status" value="1"/>
</dbReference>
<name>A0A4Y1WY10_9BACT</name>
<evidence type="ECO:0000256" key="1">
    <source>
        <dbReference type="ARBA" id="ARBA00001941"/>
    </source>
</evidence>
<evidence type="ECO:0000256" key="13">
    <source>
        <dbReference type="ARBA" id="ARBA00071271"/>
    </source>
</evidence>
<protein>
    <recommendedName>
        <fullName evidence="13">Cytosol non-specific dipeptidase</fullName>
        <ecNumber evidence="10">3.4.13.18</ecNumber>
    </recommendedName>
    <alternativeName>
        <fullName evidence="16">Aminoacyl-histidine dipeptidase</fullName>
    </alternativeName>
    <alternativeName>
        <fullName evidence="15">Beta-alanyl-histidine dipeptidase</fullName>
    </alternativeName>
    <alternativeName>
        <fullName evidence="14">Carnosinase</fullName>
    </alternativeName>
    <alternativeName>
        <fullName evidence="11">Peptidase D</fullName>
    </alternativeName>
    <alternativeName>
        <fullName evidence="17">Xaa-His dipeptidase</fullName>
    </alternativeName>
</protein>
<comment type="catalytic activity">
    <reaction evidence="9">
        <text>Hydrolysis of dipeptides, preferentially hydrophobic dipeptides including prolyl amino acids.</text>
        <dbReference type="EC" id="3.4.13.18"/>
    </reaction>
</comment>
<evidence type="ECO:0000313" key="20">
    <source>
        <dbReference type="Proteomes" id="UP000319374"/>
    </source>
</evidence>
<dbReference type="Proteomes" id="UP000319374">
    <property type="component" value="Chromosome"/>
</dbReference>
<evidence type="ECO:0000259" key="18">
    <source>
        <dbReference type="Pfam" id="PF07687"/>
    </source>
</evidence>
<evidence type="ECO:0000256" key="14">
    <source>
        <dbReference type="ARBA" id="ARBA00075285"/>
    </source>
</evidence>
<dbReference type="PANTHER" id="PTHR43501:SF1">
    <property type="entry name" value="CYTOSOL NON-SPECIFIC DIPEPTIDASE"/>
    <property type="match status" value="1"/>
</dbReference>
<dbReference type="FunFam" id="3.40.630.10:FF:000018">
    <property type="entry name" value="Aminoacyl-histidine dipeptidase PepD"/>
    <property type="match status" value="1"/>
</dbReference>